<dbReference type="EMBL" id="BLPF01000001">
    <property type="protein sequence ID" value="GFJ78320.1"/>
    <property type="molecule type" value="Genomic_DNA"/>
</dbReference>
<dbReference type="InterPro" id="IPR036162">
    <property type="entry name" value="Resolvase-like_N_sf"/>
</dbReference>
<feature type="region of interest" description="Disordered" evidence="3">
    <location>
        <begin position="618"/>
        <end position="644"/>
    </location>
</feature>
<evidence type="ECO:0000256" key="2">
    <source>
        <dbReference type="ARBA" id="ARBA00023172"/>
    </source>
</evidence>
<dbReference type="PANTHER" id="PTHR30461">
    <property type="entry name" value="DNA-INVERTASE FROM LAMBDOID PROPHAGE"/>
    <property type="match status" value="1"/>
</dbReference>
<feature type="compositionally biased region" description="Basic residues" evidence="3">
    <location>
        <begin position="635"/>
        <end position="644"/>
    </location>
</feature>
<proteinExistence type="predicted"/>
<dbReference type="Gene3D" id="3.90.1750.20">
    <property type="entry name" value="Putative Large Serine Recombinase, Chain B, Domain 2"/>
    <property type="match status" value="1"/>
</dbReference>
<dbReference type="GO" id="GO:0003677">
    <property type="term" value="F:DNA binding"/>
    <property type="evidence" value="ECO:0007669"/>
    <property type="project" value="UniProtKB-KW"/>
</dbReference>
<dbReference type="InterPro" id="IPR050639">
    <property type="entry name" value="SSR_resolvase"/>
</dbReference>
<dbReference type="AlphaFoldDB" id="A0A6V8K453"/>
<evidence type="ECO:0000256" key="1">
    <source>
        <dbReference type="ARBA" id="ARBA00023125"/>
    </source>
</evidence>
<dbReference type="CDD" id="cd00338">
    <property type="entry name" value="Ser_Recombinase"/>
    <property type="match status" value="1"/>
</dbReference>
<gene>
    <name evidence="5" type="ORF">Phou_025000</name>
</gene>
<keyword evidence="6" id="KW-1185">Reference proteome</keyword>
<dbReference type="PROSITE" id="PS51737">
    <property type="entry name" value="RECOMBINASE_DNA_BIND"/>
    <property type="match status" value="1"/>
</dbReference>
<dbReference type="InterPro" id="IPR038109">
    <property type="entry name" value="DNA_bind_recomb_sf"/>
</dbReference>
<evidence type="ECO:0000313" key="5">
    <source>
        <dbReference type="EMBL" id="GFJ78320.1"/>
    </source>
</evidence>
<dbReference type="SUPFAM" id="SSF53041">
    <property type="entry name" value="Resolvase-like"/>
    <property type="match status" value="1"/>
</dbReference>
<comment type="caution">
    <text evidence="5">The sequence shown here is derived from an EMBL/GenBank/DDBJ whole genome shotgun (WGS) entry which is preliminary data.</text>
</comment>
<dbReference type="Gene3D" id="3.40.50.1390">
    <property type="entry name" value="Resolvase, N-terminal catalytic domain"/>
    <property type="match status" value="1"/>
</dbReference>
<evidence type="ECO:0000259" key="4">
    <source>
        <dbReference type="PROSITE" id="PS51737"/>
    </source>
</evidence>
<sequence>MSAVLPGPGGPGPASPWSAITRASLADRVPLAGLLRVSTEDLQNPRASVLRQVGNCTRALPAGWYIVGWFIDVESGRMELEERGGGTGHLGLDLPVERDGGLPDLLAEAKSPAARFAAVICENTERLARYTYFNTKVEYELAKHGIELFASDEPIDPDGKRAAKVLVRRIKQAVGEWTAINTFELAWDGLKTHTESGYNIGRAPYGYRSKTVQEGGKNKSVLIKDPKRGPVVTQMFRWRIEERLNYRQIASRLNEDLIRYPAPTPARKETALGEWTWAVVRNILKNPKYTGYMVWNRTTTRTGATVHRKRRHRNNRIDQWVWSPQPTHEPLVSLADYHTAAQISDEQRGHRADHEPNSHPDTIHTYALRGYVRHDCGHRMVGTTRADRTYYGCRGPKDGRGKPKLPDHPPSIYIREDILLPAVQAVIAERVFGPQRRTYLAAQHDNAPQQAAQAHTEAITATRAALDDITARQDSIATELEETPATDRAWRTKLRERFNALETQRIDTAAKLTQLHAAQPQHPTQDPALLDAMPHLDQHHLAGMPTELQRRLYDALNLTITVPNPGQAHITITLAAHSPNQAHALTTANREHPQTTTGATVRTTTDIAVAQKRKRLRTATNGRGPKLANCLSPRLSRRPRRGRR</sequence>
<name>A0A6V8K453_9ACTN</name>
<dbReference type="RefSeq" id="WP_173056122.1">
    <property type="nucleotide sequence ID" value="NZ_BAABGO010000037.1"/>
</dbReference>
<dbReference type="Pfam" id="PF07508">
    <property type="entry name" value="Recombinase"/>
    <property type="match status" value="1"/>
</dbReference>
<reference evidence="5 6" key="2">
    <citation type="submission" date="2020-03" db="EMBL/GenBank/DDBJ databases">
        <authorList>
            <person name="Ichikawa N."/>
            <person name="Kimura A."/>
            <person name="Kitahashi Y."/>
            <person name="Uohara A."/>
        </authorList>
    </citation>
    <scope>NUCLEOTIDE SEQUENCE [LARGE SCALE GENOMIC DNA]</scope>
    <source>
        <strain evidence="5 6">NBRC 108639</strain>
    </source>
</reference>
<evidence type="ECO:0000313" key="6">
    <source>
        <dbReference type="Proteomes" id="UP000482800"/>
    </source>
</evidence>
<dbReference type="GO" id="GO:0000150">
    <property type="term" value="F:DNA strand exchange activity"/>
    <property type="evidence" value="ECO:0007669"/>
    <property type="project" value="InterPro"/>
</dbReference>
<keyword evidence="2" id="KW-0233">DNA recombination</keyword>
<dbReference type="SMART" id="SM00857">
    <property type="entry name" value="Resolvase"/>
    <property type="match status" value="1"/>
</dbReference>
<dbReference type="Proteomes" id="UP000482800">
    <property type="component" value="Unassembled WGS sequence"/>
</dbReference>
<organism evidence="5 6">
    <name type="scientific">Phytohabitans houttuyneae</name>
    <dbReference type="NCBI Taxonomy" id="1076126"/>
    <lineage>
        <taxon>Bacteria</taxon>
        <taxon>Bacillati</taxon>
        <taxon>Actinomycetota</taxon>
        <taxon>Actinomycetes</taxon>
        <taxon>Micromonosporales</taxon>
        <taxon>Micromonosporaceae</taxon>
    </lineage>
</organism>
<dbReference type="InterPro" id="IPR006119">
    <property type="entry name" value="Resolv_N"/>
</dbReference>
<keyword evidence="1" id="KW-0238">DNA-binding</keyword>
<protein>
    <submittedName>
        <fullName evidence="5">Recombinase</fullName>
    </submittedName>
</protein>
<feature type="domain" description="Recombinase" evidence="4">
    <location>
        <begin position="204"/>
        <end position="350"/>
    </location>
</feature>
<accession>A0A6V8K453</accession>
<dbReference type="InterPro" id="IPR011109">
    <property type="entry name" value="DNA_bind_recombinase_dom"/>
</dbReference>
<evidence type="ECO:0000256" key="3">
    <source>
        <dbReference type="SAM" id="MobiDB-lite"/>
    </source>
</evidence>
<dbReference type="PANTHER" id="PTHR30461:SF2">
    <property type="entry name" value="SERINE RECOMBINASE PINE-RELATED"/>
    <property type="match status" value="1"/>
</dbReference>
<reference evidence="5 6" key="1">
    <citation type="submission" date="2020-03" db="EMBL/GenBank/DDBJ databases">
        <title>Whole genome shotgun sequence of Phytohabitans houttuyneae NBRC 108639.</title>
        <authorList>
            <person name="Komaki H."/>
            <person name="Tamura T."/>
        </authorList>
    </citation>
    <scope>NUCLEOTIDE SEQUENCE [LARGE SCALE GENOMIC DNA]</scope>
    <source>
        <strain evidence="5 6">NBRC 108639</strain>
    </source>
</reference>